<comment type="catalytic activity">
    <reaction evidence="10">
        <text>ATP + H2O = ADP + phosphate + H(+)</text>
        <dbReference type="Rhea" id="RHEA:13065"/>
        <dbReference type="ChEBI" id="CHEBI:15377"/>
        <dbReference type="ChEBI" id="CHEBI:15378"/>
        <dbReference type="ChEBI" id="CHEBI:30616"/>
        <dbReference type="ChEBI" id="CHEBI:43474"/>
        <dbReference type="ChEBI" id="CHEBI:456216"/>
        <dbReference type="EC" id="3.6.4.13"/>
    </reaction>
</comment>
<dbReference type="SUPFAM" id="SSF52540">
    <property type="entry name" value="P-loop containing nucleoside triphosphate hydrolases"/>
    <property type="match status" value="1"/>
</dbReference>
<evidence type="ECO:0000259" key="15">
    <source>
        <dbReference type="PROSITE" id="PS51195"/>
    </source>
</evidence>
<dbReference type="FunFam" id="3.40.50.300:FF:000089">
    <property type="entry name" value="Eukaryotic initiation factor 4A-II"/>
    <property type="match status" value="1"/>
</dbReference>
<dbReference type="GO" id="GO:0003723">
    <property type="term" value="F:RNA binding"/>
    <property type="evidence" value="ECO:0007669"/>
    <property type="project" value="UniProtKB-KW"/>
</dbReference>
<dbReference type="PROSITE" id="PS51192">
    <property type="entry name" value="HELICASE_ATP_BIND_1"/>
    <property type="match status" value="1"/>
</dbReference>
<dbReference type="AlphaFoldDB" id="A0A7S1SN01"/>
<dbReference type="EC" id="3.6.4.13" evidence="1"/>
<keyword evidence="8" id="KW-0648">Protein biosynthesis</keyword>
<dbReference type="GO" id="GO:0003724">
    <property type="term" value="F:RNA helicase activity"/>
    <property type="evidence" value="ECO:0007669"/>
    <property type="project" value="UniProtKB-EC"/>
</dbReference>
<protein>
    <recommendedName>
        <fullName evidence="1">RNA helicase</fullName>
        <ecNumber evidence="1">3.6.4.13</ecNumber>
    </recommendedName>
</protein>
<keyword evidence="6 12" id="KW-0067">ATP-binding</keyword>
<dbReference type="GO" id="GO:0016787">
    <property type="term" value="F:hydrolase activity"/>
    <property type="evidence" value="ECO:0007669"/>
    <property type="project" value="UniProtKB-KW"/>
</dbReference>
<dbReference type="Gene3D" id="3.40.50.300">
    <property type="entry name" value="P-loop containing nucleotide triphosphate hydrolases"/>
    <property type="match status" value="2"/>
</dbReference>
<organism evidence="16">
    <name type="scientific">Tetraselmis chuii</name>
    <dbReference type="NCBI Taxonomy" id="63592"/>
    <lineage>
        <taxon>Eukaryota</taxon>
        <taxon>Viridiplantae</taxon>
        <taxon>Chlorophyta</taxon>
        <taxon>core chlorophytes</taxon>
        <taxon>Chlorodendrophyceae</taxon>
        <taxon>Chlorodendrales</taxon>
        <taxon>Chlorodendraceae</taxon>
        <taxon>Tetraselmis</taxon>
    </lineage>
</organism>
<dbReference type="SMART" id="SM00487">
    <property type="entry name" value="DEXDc"/>
    <property type="match status" value="1"/>
</dbReference>
<evidence type="ECO:0000313" key="16">
    <source>
        <dbReference type="EMBL" id="CAD9203760.1"/>
    </source>
</evidence>
<feature type="domain" description="DEAD-box RNA helicase Q" evidence="15">
    <location>
        <begin position="40"/>
        <end position="68"/>
    </location>
</feature>
<evidence type="ECO:0000256" key="9">
    <source>
        <dbReference type="ARBA" id="ARBA00024352"/>
    </source>
</evidence>
<dbReference type="EMBL" id="HBGG01011764">
    <property type="protein sequence ID" value="CAD9203760.1"/>
    <property type="molecule type" value="Transcribed_RNA"/>
</dbReference>
<dbReference type="InterPro" id="IPR001650">
    <property type="entry name" value="Helicase_C-like"/>
</dbReference>
<dbReference type="InterPro" id="IPR014001">
    <property type="entry name" value="Helicase_ATP-bd"/>
</dbReference>
<gene>
    <name evidence="16" type="ORF">TCHU04912_LOCUS5995</name>
</gene>
<evidence type="ECO:0000259" key="14">
    <source>
        <dbReference type="PROSITE" id="PS51194"/>
    </source>
</evidence>
<evidence type="ECO:0000256" key="8">
    <source>
        <dbReference type="ARBA" id="ARBA00022917"/>
    </source>
</evidence>
<dbReference type="PROSITE" id="PS51195">
    <property type="entry name" value="Q_MOTIF"/>
    <property type="match status" value="1"/>
</dbReference>
<keyword evidence="5 12" id="KW-0347">Helicase</keyword>
<dbReference type="Pfam" id="PF00270">
    <property type="entry name" value="DEAD"/>
    <property type="match status" value="1"/>
</dbReference>
<dbReference type="Pfam" id="PF00271">
    <property type="entry name" value="Helicase_C"/>
    <property type="match status" value="1"/>
</dbReference>
<dbReference type="CDD" id="cd18787">
    <property type="entry name" value="SF2_C_DEAD"/>
    <property type="match status" value="1"/>
</dbReference>
<keyword evidence="7" id="KW-0694">RNA-binding</keyword>
<dbReference type="PROSITE" id="PS00039">
    <property type="entry name" value="DEAD_ATP_HELICASE"/>
    <property type="match status" value="1"/>
</dbReference>
<dbReference type="PANTHER" id="PTHR47958">
    <property type="entry name" value="ATP-DEPENDENT RNA HELICASE DBP3"/>
    <property type="match status" value="1"/>
</dbReference>
<evidence type="ECO:0000256" key="5">
    <source>
        <dbReference type="ARBA" id="ARBA00022806"/>
    </source>
</evidence>
<dbReference type="InterPro" id="IPR014014">
    <property type="entry name" value="RNA_helicase_DEAD_Q_motif"/>
</dbReference>
<reference evidence="16" key="1">
    <citation type="submission" date="2021-01" db="EMBL/GenBank/DDBJ databases">
        <authorList>
            <person name="Corre E."/>
            <person name="Pelletier E."/>
            <person name="Niang G."/>
            <person name="Scheremetjew M."/>
            <person name="Finn R."/>
            <person name="Kale V."/>
            <person name="Holt S."/>
            <person name="Cochrane G."/>
            <person name="Meng A."/>
            <person name="Brown T."/>
            <person name="Cohen L."/>
        </authorList>
    </citation>
    <scope>NUCLEOTIDE SEQUENCE</scope>
    <source>
        <strain evidence="16">PLY429</strain>
    </source>
</reference>
<evidence type="ECO:0000256" key="1">
    <source>
        <dbReference type="ARBA" id="ARBA00012552"/>
    </source>
</evidence>
<evidence type="ECO:0000256" key="7">
    <source>
        <dbReference type="ARBA" id="ARBA00022884"/>
    </source>
</evidence>
<dbReference type="CDD" id="cd17939">
    <property type="entry name" value="DEADc_EIF4A"/>
    <property type="match status" value="1"/>
</dbReference>
<dbReference type="GO" id="GO:0005524">
    <property type="term" value="F:ATP binding"/>
    <property type="evidence" value="ECO:0007669"/>
    <property type="project" value="UniProtKB-KW"/>
</dbReference>
<evidence type="ECO:0000256" key="10">
    <source>
        <dbReference type="ARBA" id="ARBA00047984"/>
    </source>
</evidence>
<feature type="domain" description="Helicase C-terminal" evidence="14">
    <location>
        <begin position="252"/>
        <end position="413"/>
    </location>
</feature>
<name>A0A7S1SN01_9CHLO</name>
<keyword evidence="3 12" id="KW-0547">Nucleotide-binding</keyword>
<keyword evidence="2" id="KW-0396">Initiation factor</keyword>
<feature type="domain" description="Helicase ATP-binding" evidence="13">
    <location>
        <begin position="71"/>
        <end position="241"/>
    </location>
</feature>
<accession>A0A7S1SN01</accession>
<evidence type="ECO:0000256" key="3">
    <source>
        <dbReference type="ARBA" id="ARBA00022741"/>
    </source>
</evidence>
<dbReference type="GO" id="GO:0003743">
    <property type="term" value="F:translation initiation factor activity"/>
    <property type="evidence" value="ECO:0007669"/>
    <property type="project" value="UniProtKB-KW"/>
</dbReference>
<evidence type="ECO:0000259" key="13">
    <source>
        <dbReference type="PROSITE" id="PS51192"/>
    </source>
</evidence>
<dbReference type="FunFam" id="3.40.50.300:FF:000031">
    <property type="entry name" value="Eukaryotic initiation factor 4A-III"/>
    <property type="match status" value="1"/>
</dbReference>
<dbReference type="InterPro" id="IPR011545">
    <property type="entry name" value="DEAD/DEAH_box_helicase_dom"/>
</dbReference>
<keyword evidence="4 12" id="KW-0378">Hydrolase</keyword>
<feature type="short sequence motif" description="Q motif" evidence="11">
    <location>
        <begin position="40"/>
        <end position="68"/>
    </location>
</feature>
<sequence length="413" mass="46989">MAGMAEGQAFDASAYDRKMAELDQGEDGTPFYTEWEETYESFDQMNLHENLLRGIYAYGFEKPSAIQQKGIVPFSKNLDVIQQAQSGTGKTATFCAGILNNLDYNVAECQALVLAPTRELAQQIEKVMRALGDYLQVKCHACVGGTSVREDTRILQAGVHVVVGTPGRVYDMLRRRSLRSDSIKMFVLDEADEMLSRGFKDQIYDIFQLLPPKLQVGVFSATLPPEALEITRKFMNKPVRILVKRDELTLEGIKQFYVNVEREDWKLDTLCDLYETLAITQSVIFANTRRKVDWLTQKMRERDHTVSATHGDMEQNTRDVIMREFRSGSSRVLITTDLLARGIDVQQVSLVINYDLPTQPENYLHRIGRSGRFGRKGVAINFVSLDDERMLQDIQKFYNTVIEELPSNVADLI</sequence>
<evidence type="ECO:0000256" key="2">
    <source>
        <dbReference type="ARBA" id="ARBA00022540"/>
    </source>
</evidence>
<dbReference type="SMART" id="SM00490">
    <property type="entry name" value="HELICc"/>
    <property type="match status" value="1"/>
</dbReference>
<dbReference type="InterPro" id="IPR000629">
    <property type="entry name" value="RNA-helicase_DEAD-box_CS"/>
</dbReference>
<dbReference type="PROSITE" id="PS51194">
    <property type="entry name" value="HELICASE_CTER"/>
    <property type="match status" value="1"/>
</dbReference>
<evidence type="ECO:0000256" key="6">
    <source>
        <dbReference type="ARBA" id="ARBA00022840"/>
    </source>
</evidence>
<comment type="similarity">
    <text evidence="9">Belongs to the DEAD box helicase family. eIF4A subfamily.</text>
</comment>
<evidence type="ECO:0000256" key="11">
    <source>
        <dbReference type="PROSITE-ProRule" id="PRU00552"/>
    </source>
</evidence>
<evidence type="ECO:0000256" key="4">
    <source>
        <dbReference type="ARBA" id="ARBA00022801"/>
    </source>
</evidence>
<proteinExistence type="inferred from homology"/>
<dbReference type="InterPro" id="IPR027417">
    <property type="entry name" value="P-loop_NTPase"/>
</dbReference>
<evidence type="ECO:0000256" key="12">
    <source>
        <dbReference type="RuleBase" id="RU000492"/>
    </source>
</evidence>